<evidence type="ECO:0000259" key="3">
    <source>
        <dbReference type="Pfam" id="PF13359"/>
    </source>
</evidence>
<name>A0A8S3V617_MYTED</name>
<evidence type="ECO:0000313" key="4">
    <source>
        <dbReference type="EMBL" id="CAG2252741.1"/>
    </source>
</evidence>
<dbReference type="OrthoDB" id="6122338at2759"/>
<dbReference type="InterPro" id="IPR027806">
    <property type="entry name" value="HARBI1_dom"/>
</dbReference>
<dbReference type="PANTHER" id="PTHR23080">
    <property type="entry name" value="THAP DOMAIN PROTEIN"/>
    <property type="match status" value="1"/>
</dbReference>
<organism evidence="4 5">
    <name type="scientific">Mytilus edulis</name>
    <name type="common">Blue mussel</name>
    <dbReference type="NCBI Taxonomy" id="6550"/>
    <lineage>
        <taxon>Eukaryota</taxon>
        <taxon>Metazoa</taxon>
        <taxon>Spiralia</taxon>
        <taxon>Lophotrochozoa</taxon>
        <taxon>Mollusca</taxon>
        <taxon>Bivalvia</taxon>
        <taxon>Autobranchia</taxon>
        <taxon>Pteriomorphia</taxon>
        <taxon>Mytilida</taxon>
        <taxon>Mytiloidea</taxon>
        <taxon>Mytilidae</taxon>
        <taxon>Mytilinae</taxon>
        <taxon>Mytilus</taxon>
    </lineage>
</organism>
<dbReference type="GO" id="GO:0046872">
    <property type="term" value="F:metal ion binding"/>
    <property type="evidence" value="ECO:0007669"/>
    <property type="project" value="UniProtKB-KW"/>
</dbReference>
<protein>
    <recommendedName>
        <fullName evidence="3">DDE Tnp4 domain-containing protein</fullName>
    </recommendedName>
</protein>
<dbReference type="AlphaFoldDB" id="A0A8S3V617"/>
<proteinExistence type="predicted"/>
<dbReference type="PANTHER" id="PTHR23080:SF142">
    <property type="entry name" value="SI:CH211-69L10.4"/>
    <property type="match status" value="1"/>
</dbReference>
<gene>
    <name evidence="4" type="ORF">MEDL_64326</name>
</gene>
<keyword evidence="5" id="KW-1185">Reference proteome</keyword>
<accession>A0A8S3V617</accession>
<sequence length="152" mass="16412">MFVVGTVGNGVIGTVRCSVLVYHGVLGMESVGITPSGVISFVLEDWGGRVSDRELTSECGILDLLELGDSVMADKGFTISAFVAKRQCAFNNIPPFRGIKNQFSTAEVFQTQEIAQLCFHAERSIERVKNFHIVEGVLPLSIAPLSTKHVVG</sequence>
<keyword evidence="2" id="KW-0479">Metal-binding</keyword>
<evidence type="ECO:0000256" key="2">
    <source>
        <dbReference type="ARBA" id="ARBA00022723"/>
    </source>
</evidence>
<comment type="cofactor">
    <cofactor evidence="1">
        <name>a divalent metal cation</name>
        <dbReference type="ChEBI" id="CHEBI:60240"/>
    </cofactor>
</comment>
<dbReference type="EMBL" id="CAJPWZ010003131">
    <property type="protein sequence ID" value="CAG2252741.1"/>
    <property type="molecule type" value="Genomic_DNA"/>
</dbReference>
<comment type="caution">
    <text evidence="4">The sequence shown here is derived from an EMBL/GenBank/DDBJ whole genome shotgun (WGS) entry which is preliminary data.</text>
</comment>
<evidence type="ECO:0000313" key="5">
    <source>
        <dbReference type="Proteomes" id="UP000683360"/>
    </source>
</evidence>
<dbReference type="Proteomes" id="UP000683360">
    <property type="component" value="Unassembled WGS sequence"/>
</dbReference>
<feature type="domain" description="DDE Tnp4" evidence="3">
    <location>
        <begin position="31"/>
        <end position="143"/>
    </location>
</feature>
<reference evidence="4" key="1">
    <citation type="submission" date="2021-03" db="EMBL/GenBank/DDBJ databases">
        <authorList>
            <person name="Bekaert M."/>
        </authorList>
    </citation>
    <scope>NUCLEOTIDE SEQUENCE</scope>
</reference>
<dbReference type="Pfam" id="PF13359">
    <property type="entry name" value="DDE_Tnp_4"/>
    <property type="match status" value="1"/>
</dbReference>
<evidence type="ECO:0000256" key="1">
    <source>
        <dbReference type="ARBA" id="ARBA00001968"/>
    </source>
</evidence>